<comment type="caution">
    <text evidence="2">The sequence shown here is derived from an EMBL/GenBank/DDBJ whole genome shotgun (WGS) entry which is preliminary data.</text>
</comment>
<feature type="signal peptide" evidence="1">
    <location>
        <begin position="1"/>
        <end position="22"/>
    </location>
</feature>
<keyword evidence="1" id="KW-0732">Signal</keyword>
<gene>
    <name evidence="2" type="ORF">OT_ostta04g00310</name>
</gene>
<evidence type="ECO:0000256" key="1">
    <source>
        <dbReference type="SAM" id="SignalP"/>
    </source>
</evidence>
<dbReference type="PANTHER" id="PTHR36327">
    <property type="entry name" value="UNNAMED PRODUCT"/>
    <property type="match status" value="1"/>
</dbReference>
<dbReference type="OrthoDB" id="10522099at2759"/>
<dbReference type="Proteomes" id="UP000009170">
    <property type="component" value="Unassembled WGS sequence"/>
</dbReference>
<reference evidence="2 3" key="2">
    <citation type="journal article" date="2014" name="BMC Genomics">
        <title>An improved genome of the model marine alga Ostreococcus tauri unfolds by assessing Illumina de novo assemblies.</title>
        <authorList>
            <person name="Blanc-Mathieu R."/>
            <person name="Verhelst B."/>
            <person name="Derelle E."/>
            <person name="Rombauts S."/>
            <person name="Bouget F.Y."/>
            <person name="Carre I."/>
            <person name="Chateau A."/>
            <person name="Eyre-Walker A."/>
            <person name="Grimsley N."/>
            <person name="Moreau H."/>
            <person name="Piegu B."/>
            <person name="Rivals E."/>
            <person name="Schackwitz W."/>
            <person name="Van de Peer Y."/>
            <person name="Piganeau G."/>
        </authorList>
    </citation>
    <scope>NUCLEOTIDE SEQUENCE [LARGE SCALE GENOMIC DNA]</scope>
    <source>
        <strain evidence="3">OTTH 0595 / CCAP 157/2 / RCC745</strain>
    </source>
</reference>
<accession>A0A090LZR6</accession>
<sequence>MACAMTIAMVVSMTAAPDVANALEANERESAFVSGLLAKSEAKRDERAKERLDAYNKKNFGDYLAWQQGDKALMDPSKLSDNDRAIAKYLESIK</sequence>
<dbReference type="EMBL" id="CAID01000004">
    <property type="protein sequence ID" value="CEF97411.1"/>
    <property type="molecule type" value="Genomic_DNA"/>
</dbReference>
<protein>
    <submittedName>
        <fullName evidence="2">Unnamed product</fullName>
    </submittedName>
</protein>
<dbReference type="AlphaFoldDB" id="A0A090LZR6"/>
<dbReference type="GeneID" id="9834160"/>
<dbReference type="FunCoup" id="A0A090LZR6">
    <property type="interactions" value="378"/>
</dbReference>
<dbReference type="KEGG" id="ota:OT_ostta04g00310"/>
<dbReference type="PANTHER" id="PTHR36327:SF1">
    <property type="entry name" value="OS03G0731100 PROTEIN"/>
    <property type="match status" value="1"/>
</dbReference>
<dbReference type="RefSeq" id="XP_003078552.2">
    <property type="nucleotide sequence ID" value="XM_003078504.2"/>
</dbReference>
<proteinExistence type="predicted"/>
<evidence type="ECO:0000313" key="2">
    <source>
        <dbReference type="EMBL" id="CEF97411.1"/>
    </source>
</evidence>
<name>A0A090LZR6_OSTTA</name>
<evidence type="ECO:0000313" key="3">
    <source>
        <dbReference type="Proteomes" id="UP000009170"/>
    </source>
</evidence>
<keyword evidence="3" id="KW-1185">Reference proteome</keyword>
<organism evidence="2 3">
    <name type="scientific">Ostreococcus tauri</name>
    <name type="common">Marine green alga</name>
    <dbReference type="NCBI Taxonomy" id="70448"/>
    <lineage>
        <taxon>Eukaryota</taxon>
        <taxon>Viridiplantae</taxon>
        <taxon>Chlorophyta</taxon>
        <taxon>Mamiellophyceae</taxon>
        <taxon>Mamiellales</taxon>
        <taxon>Bathycoccaceae</taxon>
        <taxon>Ostreococcus</taxon>
    </lineage>
</organism>
<feature type="chain" id="PRO_5001860103" evidence="1">
    <location>
        <begin position="23"/>
        <end position="94"/>
    </location>
</feature>
<reference evidence="3" key="1">
    <citation type="journal article" date="2006" name="Proc. Natl. Acad. Sci. U.S.A.">
        <title>Genome analysis of the smallest free-living eukaryote Ostreococcus tauri unveils many unique features.</title>
        <authorList>
            <person name="Derelle E."/>
            <person name="Ferraz C."/>
            <person name="Rombauts S."/>
            <person name="Rouze P."/>
            <person name="Worden A.Z."/>
            <person name="Robbens S."/>
            <person name="Partensky F."/>
            <person name="Degroeve S."/>
            <person name="Echeynie S."/>
            <person name="Cooke R."/>
            <person name="Saeys Y."/>
            <person name="Wuyts J."/>
            <person name="Jabbari K."/>
            <person name="Bowler C."/>
            <person name="Panaud O."/>
            <person name="Piegu B."/>
            <person name="Ball S.G."/>
            <person name="Ral J.-P."/>
            <person name="Bouget F.-Y."/>
            <person name="Piganeau G."/>
            <person name="De Baets B."/>
            <person name="Picard A."/>
            <person name="Delseny M."/>
            <person name="Demaille J."/>
            <person name="Van de Peer Y."/>
            <person name="Moreau H."/>
        </authorList>
    </citation>
    <scope>NUCLEOTIDE SEQUENCE [LARGE SCALE GENOMIC DNA]</scope>
    <source>
        <strain evidence="3">OTTH 0595 / CCAP 157/2 / RCC745</strain>
    </source>
</reference>
<dbReference type="InParanoid" id="A0A090LZR6"/>